<keyword evidence="2" id="KW-0472">Membrane</keyword>
<dbReference type="Proteomes" id="UP000224854">
    <property type="component" value="Unassembled WGS sequence"/>
</dbReference>
<reference evidence="3 4" key="1">
    <citation type="submission" date="2017-06" db="EMBL/GenBank/DDBJ databases">
        <title>Ant-infecting Ophiocordyceps genomes reveal a high diversity of potential behavioral manipulation genes and a possible major role for enterotoxins.</title>
        <authorList>
            <person name="De Bekker C."/>
            <person name="Evans H.C."/>
            <person name="Brachmann A."/>
            <person name="Hughes D.P."/>
        </authorList>
    </citation>
    <scope>NUCLEOTIDE SEQUENCE [LARGE SCALE GENOMIC DNA]</scope>
    <source>
        <strain evidence="3 4">1348a</strain>
    </source>
</reference>
<dbReference type="OrthoDB" id="3537340at2759"/>
<feature type="transmembrane region" description="Helical" evidence="2">
    <location>
        <begin position="144"/>
        <end position="162"/>
    </location>
</feature>
<gene>
    <name evidence="3" type="ORF">CDD82_3861</name>
</gene>
<protein>
    <submittedName>
        <fullName evidence="3">Uncharacterized protein</fullName>
    </submittedName>
</protein>
<feature type="transmembrane region" description="Helical" evidence="2">
    <location>
        <begin position="108"/>
        <end position="132"/>
    </location>
</feature>
<feature type="transmembrane region" description="Helical" evidence="2">
    <location>
        <begin position="29"/>
        <end position="53"/>
    </location>
</feature>
<feature type="transmembrane region" description="Helical" evidence="2">
    <location>
        <begin position="73"/>
        <end position="96"/>
    </location>
</feature>
<sequence>MATRFELDPQLCVQYAQFAARMEGSQYRAVYWSLFAINLVLLFVASCVFIKAQSAAEKLAAEPDERTRALHKYMLFGLTCVAFSTGIVVVETFMLLGLQFCEGENLMTLYWTSWTIMQIGTVVATIGIIIALVHSLRRSKPPPWGLALGTPILIAAGLMNLLQDLLRRKSKRRDEEKGEDQGPGFSRENTLRASTPDELDQNMHVELIGLTIDGGPIVRFTEPLDDGLAPKHGELLGYCDEKKPIVAYRQGEINLMPPP</sequence>
<evidence type="ECO:0000313" key="3">
    <source>
        <dbReference type="EMBL" id="PHH76768.1"/>
    </source>
</evidence>
<proteinExistence type="predicted"/>
<name>A0A2C5YFC0_9HYPO</name>
<accession>A0A2C5YFC0</accession>
<evidence type="ECO:0000313" key="4">
    <source>
        <dbReference type="Proteomes" id="UP000224854"/>
    </source>
</evidence>
<feature type="region of interest" description="Disordered" evidence="1">
    <location>
        <begin position="170"/>
        <end position="196"/>
    </location>
</feature>
<comment type="caution">
    <text evidence="3">The sequence shown here is derived from an EMBL/GenBank/DDBJ whole genome shotgun (WGS) entry which is preliminary data.</text>
</comment>
<evidence type="ECO:0000256" key="1">
    <source>
        <dbReference type="SAM" id="MobiDB-lite"/>
    </source>
</evidence>
<keyword evidence="2" id="KW-1133">Transmembrane helix</keyword>
<evidence type="ECO:0000256" key="2">
    <source>
        <dbReference type="SAM" id="Phobius"/>
    </source>
</evidence>
<organism evidence="3 4">
    <name type="scientific">Ophiocordyceps australis</name>
    <dbReference type="NCBI Taxonomy" id="1399860"/>
    <lineage>
        <taxon>Eukaryota</taxon>
        <taxon>Fungi</taxon>
        <taxon>Dikarya</taxon>
        <taxon>Ascomycota</taxon>
        <taxon>Pezizomycotina</taxon>
        <taxon>Sordariomycetes</taxon>
        <taxon>Hypocreomycetidae</taxon>
        <taxon>Hypocreales</taxon>
        <taxon>Ophiocordycipitaceae</taxon>
        <taxon>Ophiocordyceps</taxon>
    </lineage>
</organism>
<dbReference type="EMBL" id="NJEU01000301">
    <property type="protein sequence ID" value="PHH76768.1"/>
    <property type="molecule type" value="Genomic_DNA"/>
</dbReference>
<keyword evidence="2" id="KW-0812">Transmembrane</keyword>
<dbReference type="AlphaFoldDB" id="A0A2C5YFC0"/>
<keyword evidence="4" id="KW-1185">Reference proteome</keyword>